<name>A0A0D0AYT7_9AGAM</name>
<dbReference type="HOGENOM" id="CLU_094671_0_0_1"/>
<sequence length="256" mass="29203">MHKRHDAQRQHIIDSVRLLHDLLFHLHAVSFFLAPSLVPLVTRAMCCQFLCYKPREIDPKVSLRSWFLLTFFLNFPSFWLHAREGAVEGRTVVLDFVGMEYAPSKMHLLLLDTLILVFLLLLETLAYEKSLQQSSSITSEVLLRHPLVLTPPLSYSIEDEQPKPSRGERTYIIDLRLAPLIDRIRRPAPEVAEQPIESLPLPNTTNIPVIPLRIQAFMRTRGRPSQPEHGSTVSNGQEITETEQRLPGSMGTEDVA</sequence>
<accession>A0A0D0AYT7</accession>
<evidence type="ECO:0000256" key="2">
    <source>
        <dbReference type="SAM" id="Phobius"/>
    </source>
</evidence>
<reference evidence="4 5" key="1">
    <citation type="submission" date="2014-04" db="EMBL/GenBank/DDBJ databases">
        <authorList>
            <consortium name="DOE Joint Genome Institute"/>
            <person name="Kuo A."/>
            <person name="Ruytinx J."/>
            <person name="Rineau F."/>
            <person name="Colpaert J."/>
            <person name="Kohler A."/>
            <person name="Nagy L.G."/>
            <person name="Floudas D."/>
            <person name="Copeland A."/>
            <person name="Barry K.W."/>
            <person name="Cichocki N."/>
            <person name="Veneault-Fourrey C."/>
            <person name="LaButti K."/>
            <person name="Lindquist E.A."/>
            <person name="Lipzen A."/>
            <person name="Lundell T."/>
            <person name="Morin E."/>
            <person name="Murat C."/>
            <person name="Sun H."/>
            <person name="Tunlid A."/>
            <person name="Henrissat B."/>
            <person name="Grigoriev I.V."/>
            <person name="Hibbett D.S."/>
            <person name="Martin F."/>
            <person name="Nordberg H.P."/>
            <person name="Cantor M.N."/>
            <person name="Hua S.X."/>
        </authorList>
    </citation>
    <scope>NUCLEOTIDE SEQUENCE [LARGE SCALE GENOMIC DNA]</scope>
    <source>
        <strain evidence="4 5">UH-Slu-Lm8-n1</strain>
    </source>
</reference>
<feature type="compositionally biased region" description="Polar residues" evidence="1">
    <location>
        <begin position="228"/>
        <end position="239"/>
    </location>
</feature>
<evidence type="ECO:0000313" key="5">
    <source>
        <dbReference type="Proteomes" id="UP000054485"/>
    </source>
</evidence>
<gene>
    <name evidence="4" type="ORF">CY34DRAFT_75200</name>
</gene>
<feature type="region of interest" description="Disordered" evidence="1">
    <location>
        <begin position="221"/>
        <end position="256"/>
    </location>
</feature>
<evidence type="ECO:0000256" key="1">
    <source>
        <dbReference type="SAM" id="MobiDB-lite"/>
    </source>
</evidence>
<protein>
    <recommendedName>
        <fullName evidence="3">DUF1746 domain-containing protein</fullName>
    </recommendedName>
</protein>
<keyword evidence="2" id="KW-0472">Membrane</keyword>
<evidence type="ECO:0000313" key="4">
    <source>
        <dbReference type="EMBL" id="KIK46906.1"/>
    </source>
</evidence>
<keyword evidence="2" id="KW-0812">Transmembrane</keyword>
<dbReference type="STRING" id="930992.A0A0D0AYT7"/>
<dbReference type="Proteomes" id="UP000054485">
    <property type="component" value="Unassembled WGS sequence"/>
</dbReference>
<feature type="domain" description="DUF1746" evidence="3">
    <location>
        <begin position="24"/>
        <end position="119"/>
    </location>
</feature>
<feature type="transmembrane region" description="Helical" evidence="2">
    <location>
        <begin position="106"/>
        <end position="127"/>
    </location>
</feature>
<keyword evidence="5" id="KW-1185">Reference proteome</keyword>
<reference evidence="5" key="2">
    <citation type="submission" date="2015-01" db="EMBL/GenBank/DDBJ databases">
        <title>Evolutionary Origins and Diversification of the Mycorrhizal Mutualists.</title>
        <authorList>
            <consortium name="DOE Joint Genome Institute"/>
            <consortium name="Mycorrhizal Genomics Consortium"/>
            <person name="Kohler A."/>
            <person name="Kuo A."/>
            <person name="Nagy L.G."/>
            <person name="Floudas D."/>
            <person name="Copeland A."/>
            <person name="Barry K.W."/>
            <person name="Cichocki N."/>
            <person name="Veneault-Fourrey C."/>
            <person name="LaButti K."/>
            <person name="Lindquist E.A."/>
            <person name="Lipzen A."/>
            <person name="Lundell T."/>
            <person name="Morin E."/>
            <person name="Murat C."/>
            <person name="Riley R."/>
            <person name="Ohm R."/>
            <person name="Sun H."/>
            <person name="Tunlid A."/>
            <person name="Henrissat B."/>
            <person name="Grigoriev I.V."/>
            <person name="Hibbett D.S."/>
            <person name="Martin F."/>
        </authorList>
    </citation>
    <scope>NUCLEOTIDE SEQUENCE [LARGE SCALE GENOMIC DNA]</scope>
    <source>
        <strain evidence="5">UH-Slu-Lm8-n1</strain>
    </source>
</reference>
<dbReference type="InterPro" id="IPR013715">
    <property type="entry name" value="DUF1746"/>
</dbReference>
<dbReference type="OrthoDB" id="5428737at2759"/>
<evidence type="ECO:0000259" key="3">
    <source>
        <dbReference type="Pfam" id="PF08508"/>
    </source>
</evidence>
<proteinExistence type="predicted"/>
<organism evidence="4 5">
    <name type="scientific">Suillus luteus UH-Slu-Lm8-n1</name>
    <dbReference type="NCBI Taxonomy" id="930992"/>
    <lineage>
        <taxon>Eukaryota</taxon>
        <taxon>Fungi</taxon>
        <taxon>Dikarya</taxon>
        <taxon>Basidiomycota</taxon>
        <taxon>Agaricomycotina</taxon>
        <taxon>Agaricomycetes</taxon>
        <taxon>Agaricomycetidae</taxon>
        <taxon>Boletales</taxon>
        <taxon>Suillineae</taxon>
        <taxon>Suillaceae</taxon>
        <taxon>Suillus</taxon>
    </lineage>
</organism>
<dbReference type="InParanoid" id="A0A0D0AYT7"/>
<dbReference type="Pfam" id="PF08508">
    <property type="entry name" value="DUF1746"/>
    <property type="match status" value="1"/>
</dbReference>
<dbReference type="AlphaFoldDB" id="A0A0D0AYT7"/>
<keyword evidence="2" id="KW-1133">Transmembrane helix</keyword>
<dbReference type="EMBL" id="KN835153">
    <property type="protein sequence ID" value="KIK46906.1"/>
    <property type="molecule type" value="Genomic_DNA"/>
</dbReference>